<evidence type="ECO:0000313" key="1">
    <source>
        <dbReference type="EMBL" id="KIO21214.1"/>
    </source>
</evidence>
<gene>
    <name evidence="1" type="ORF">M407DRAFT_10497</name>
</gene>
<proteinExistence type="predicted"/>
<protein>
    <submittedName>
        <fullName evidence="1">Uncharacterized protein</fullName>
    </submittedName>
</protein>
<evidence type="ECO:0000313" key="2">
    <source>
        <dbReference type="Proteomes" id="UP000054248"/>
    </source>
</evidence>
<keyword evidence="2" id="KW-1185">Reference proteome</keyword>
<sequence length="256" mass="28010">MNHPKETPPKSSPTPLSRQNIFINAVTVFRQKRGIKPIRDRPCSPWRTVFHPELADFSICQQIVGSDWVVVEQRNCMTPEDPGLVATKLDCIIGVGVGFACEKERDIRIPSDGDLAGRWRKGVSALHPYTYPERLKHTEDAALESCNREPRGVGGDASPEAPLRTSVFWGASSWDGYAEESHLLAPQIDAAAAWGEGALGGGSQGMDALSRKRWKQRAKEQQTAVGPIAPLMYLERLAQSAAVTESGISSTAAFRM</sequence>
<organism evidence="1 2">
    <name type="scientific">Tulasnella calospora MUT 4182</name>
    <dbReference type="NCBI Taxonomy" id="1051891"/>
    <lineage>
        <taxon>Eukaryota</taxon>
        <taxon>Fungi</taxon>
        <taxon>Dikarya</taxon>
        <taxon>Basidiomycota</taxon>
        <taxon>Agaricomycotina</taxon>
        <taxon>Agaricomycetes</taxon>
        <taxon>Cantharellales</taxon>
        <taxon>Tulasnellaceae</taxon>
        <taxon>Tulasnella</taxon>
    </lineage>
</organism>
<reference evidence="1 2" key="1">
    <citation type="submission" date="2014-04" db="EMBL/GenBank/DDBJ databases">
        <authorList>
            <consortium name="DOE Joint Genome Institute"/>
            <person name="Kuo A."/>
            <person name="Girlanda M."/>
            <person name="Perotto S."/>
            <person name="Kohler A."/>
            <person name="Nagy L.G."/>
            <person name="Floudas D."/>
            <person name="Copeland A."/>
            <person name="Barry K.W."/>
            <person name="Cichocki N."/>
            <person name="Veneault-Fourrey C."/>
            <person name="LaButti K."/>
            <person name="Lindquist E.A."/>
            <person name="Lipzen A."/>
            <person name="Lundell T."/>
            <person name="Morin E."/>
            <person name="Murat C."/>
            <person name="Sun H."/>
            <person name="Tunlid A."/>
            <person name="Henrissat B."/>
            <person name="Grigoriev I.V."/>
            <person name="Hibbett D.S."/>
            <person name="Martin F."/>
            <person name="Nordberg H.P."/>
            <person name="Cantor M.N."/>
            <person name="Hua S.X."/>
        </authorList>
    </citation>
    <scope>NUCLEOTIDE SEQUENCE [LARGE SCALE GENOMIC DNA]</scope>
    <source>
        <strain evidence="1 2">MUT 4182</strain>
    </source>
</reference>
<reference evidence="2" key="2">
    <citation type="submission" date="2015-01" db="EMBL/GenBank/DDBJ databases">
        <title>Evolutionary Origins and Diversification of the Mycorrhizal Mutualists.</title>
        <authorList>
            <consortium name="DOE Joint Genome Institute"/>
            <consortium name="Mycorrhizal Genomics Consortium"/>
            <person name="Kohler A."/>
            <person name="Kuo A."/>
            <person name="Nagy L.G."/>
            <person name="Floudas D."/>
            <person name="Copeland A."/>
            <person name="Barry K.W."/>
            <person name="Cichocki N."/>
            <person name="Veneault-Fourrey C."/>
            <person name="LaButti K."/>
            <person name="Lindquist E.A."/>
            <person name="Lipzen A."/>
            <person name="Lundell T."/>
            <person name="Morin E."/>
            <person name="Murat C."/>
            <person name="Riley R."/>
            <person name="Ohm R."/>
            <person name="Sun H."/>
            <person name="Tunlid A."/>
            <person name="Henrissat B."/>
            <person name="Grigoriev I.V."/>
            <person name="Hibbett D.S."/>
            <person name="Martin F."/>
        </authorList>
    </citation>
    <scope>NUCLEOTIDE SEQUENCE [LARGE SCALE GENOMIC DNA]</scope>
    <source>
        <strain evidence="2">MUT 4182</strain>
    </source>
</reference>
<name>A0A0C3QAL3_9AGAM</name>
<accession>A0A0C3QAL3</accession>
<dbReference type="AlphaFoldDB" id="A0A0C3QAL3"/>
<dbReference type="Proteomes" id="UP000054248">
    <property type="component" value="Unassembled WGS sequence"/>
</dbReference>
<dbReference type="EMBL" id="KN823145">
    <property type="protein sequence ID" value="KIO21214.1"/>
    <property type="molecule type" value="Genomic_DNA"/>
</dbReference>
<dbReference type="HOGENOM" id="CLU_1086627_0_0_1"/>